<dbReference type="InterPro" id="IPR006016">
    <property type="entry name" value="UspA"/>
</dbReference>
<dbReference type="SUPFAM" id="SSF52402">
    <property type="entry name" value="Adenine nucleotide alpha hydrolases-like"/>
    <property type="match status" value="1"/>
</dbReference>
<dbReference type="PRINTS" id="PR01438">
    <property type="entry name" value="UNVRSLSTRESS"/>
</dbReference>
<evidence type="ECO:0000313" key="3">
    <source>
        <dbReference type="EMBL" id="MDO6454894.1"/>
    </source>
</evidence>
<dbReference type="InterPro" id="IPR014729">
    <property type="entry name" value="Rossmann-like_a/b/a_fold"/>
</dbReference>
<dbReference type="RefSeq" id="WP_075171222.1">
    <property type="nucleotide sequence ID" value="NZ_CAXHZV010000008.1"/>
</dbReference>
<reference evidence="3" key="1">
    <citation type="submission" date="2023-07" db="EMBL/GenBank/DDBJ databases">
        <title>Genome content predicts the carbon catabolic preferences of heterotrophic bacteria.</title>
        <authorList>
            <person name="Gralka M."/>
        </authorList>
    </citation>
    <scope>NUCLEOTIDE SEQUENCE</scope>
    <source>
        <strain evidence="4">5G01</strain>
        <strain evidence="3">I2M16</strain>
    </source>
</reference>
<evidence type="ECO:0000313" key="4">
    <source>
        <dbReference type="EMBL" id="MDP2523524.1"/>
    </source>
</evidence>
<dbReference type="GeneID" id="89455141"/>
<comment type="caution">
    <text evidence="3">The sequence shown here is derived from an EMBL/GenBank/DDBJ whole genome shotgun (WGS) entry which is preliminary data.</text>
</comment>
<evidence type="ECO:0000313" key="5">
    <source>
        <dbReference type="Proteomes" id="UP001169862"/>
    </source>
</evidence>
<comment type="similarity">
    <text evidence="1">Belongs to the universal stress protein A family.</text>
</comment>
<feature type="domain" description="UspA" evidence="2">
    <location>
        <begin position="1"/>
        <end position="142"/>
    </location>
</feature>
<gene>
    <name evidence="3" type="ORF">Q4490_15095</name>
    <name evidence="4" type="ORF">Q8W30_13190</name>
</gene>
<dbReference type="EMBL" id="JAUOPG010000011">
    <property type="protein sequence ID" value="MDO6454894.1"/>
    <property type="molecule type" value="Genomic_DNA"/>
</dbReference>
<dbReference type="EMBL" id="JAUYVO010000009">
    <property type="protein sequence ID" value="MDP2523524.1"/>
    <property type="molecule type" value="Genomic_DNA"/>
</dbReference>
<organism evidence="3 5">
    <name type="scientific">Neptunomonas phycophila</name>
    <dbReference type="NCBI Taxonomy" id="1572645"/>
    <lineage>
        <taxon>Bacteria</taxon>
        <taxon>Pseudomonadati</taxon>
        <taxon>Pseudomonadota</taxon>
        <taxon>Gammaproteobacteria</taxon>
        <taxon>Oceanospirillales</taxon>
        <taxon>Oceanospirillaceae</taxon>
        <taxon>Neptunomonas</taxon>
    </lineage>
</organism>
<keyword evidence="6" id="KW-1185">Reference proteome</keyword>
<dbReference type="Gene3D" id="3.40.50.620">
    <property type="entry name" value="HUPs"/>
    <property type="match status" value="1"/>
</dbReference>
<protein>
    <submittedName>
        <fullName evidence="3">Universal stress protein</fullName>
    </submittedName>
</protein>
<proteinExistence type="inferred from homology"/>
<dbReference type="Proteomes" id="UP001177341">
    <property type="component" value="Unassembled WGS sequence"/>
</dbReference>
<dbReference type="InterPro" id="IPR006015">
    <property type="entry name" value="Universal_stress_UspA"/>
</dbReference>
<accession>A0AAW7XNK6</accession>
<dbReference type="Pfam" id="PF00582">
    <property type="entry name" value="Usp"/>
    <property type="match status" value="1"/>
</dbReference>
<evidence type="ECO:0000259" key="2">
    <source>
        <dbReference type="Pfam" id="PF00582"/>
    </source>
</evidence>
<dbReference type="PANTHER" id="PTHR46268:SF6">
    <property type="entry name" value="UNIVERSAL STRESS PROTEIN UP12"/>
    <property type="match status" value="1"/>
</dbReference>
<dbReference type="Proteomes" id="UP001169862">
    <property type="component" value="Unassembled WGS sequence"/>
</dbReference>
<evidence type="ECO:0000256" key="1">
    <source>
        <dbReference type="ARBA" id="ARBA00008791"/>
    </source>
</evidence>
<dbReference type="CDD" id="cd00293">
    <property type="entry name" value="USP-like"/>
    <property type="match status" value="1"/>
</dbReference>
<dbReference type="PANTHER" id="PTHR46268">
    <property type="entry name" value="STRESS RESPONSE PROTEIN NHAX"/>
    <property type="match status" value="1"/>
</dbReference>
<dbReference type="AlphaFoldDB" id="A0AAW7XNK6"/>
<evidence type="ECO:0000313" key="6">
    <source>
        <dbReference type="Proteomes" id="UP001177341"/>
    </source>
</evidence>
<name>A0AAW7XNK6_9GAMM</name>
<sequence>MYRTILITVDMAHPEQMPELIRAAIRVADETSPVVFHLLYVDETFVHHGLYTHYDKTEQKLARKDIKRKLKDQAIQLLPNEAEIKCHIREGTVHEQILEESRQLKSDVILMMARRPGLASYFVGSNAERVVRHAKCTVMVLRGSY</sequence>